<dbReference type="InterPro" id="IPR018085">
    <property type="entry name" value="Ura-DNA_Glyclase_AS"/>
</dbReference>
<protein>
    <recommendedName>
        <fullName evidence="5 9">Uracil-DNA glycosylase</fullName>
        <shortName evidence="9">UDG</shortName>
        <ecNumber evidence="4 9">3.2.2.27</ecNumber>
    </recommendedName>
</protein>
<dbReference type="Proteomes" id="UP000017148">
    <property type="component" value="Unassembled WGS sequence"/>
</dbReference>
<dbReference type="InterPro" id="IPR005122">
    <property type="entry name" value="Uracil-DNA_glycosylase-like"/>
</dbReference>
<dbReference type="EMBL" id="ASJR01000012">
    <property type="protein sequence ID" value="ERP31555.1"/>
    <property type="molecule type" value="Genomic_DNA"/>
</dbReference>
<dbReference type="PANTHER" id="PTHR11264:SF0">
    <property type="entry name" value="URACIL-DNA GLYCOSYLASE"/>
    <property type="match status" value="1"/>
</dbReference>
<dbReference type="Gene3D" id="3.40.470.10">
    <property type="entry name" value="Uracil-DNA glycosylase-like domain"/>
    <property type="match status" value="1"/>
</dbReference>
<evidence type="ECO:0000256" key="4">
    <source>
        <dbReference type="ARBA" id="ARBA00012030"/>
    </source>
</evidence>
<dbReference type="RefSeq" id="WP_022637053.1">
    <property type="nucleotide sequence ID" value="NZ_ASJR01000012.1"/>
</dbReference>
<dbReference type="GO" id="GO:0097510">
    <property type="term" value="P:base-excision repair, AP site formation via deaminated base removal"/>
    <property type="evidence" value="ECO:0007669"/>
    <property type="project" value="TreeGrafter"/>
</dbReference>
<dbReference type="NCBIfam" id="NF003588">
    <property type="entry name" value="PRK05254.1-1"/>
    <property type="match status" value="1"/>
</dbReference>
<comment type="caution">
    <text evidence="13">The sequence shown here is derived from an EMBL/GenBank/DDBJ whole genome shotgun (WGS) entry which is preliminary data.</text>
</comment>
<dbReference type="SMART" id="SM00987">
    <property type="entry name" value="UreE_C"/>
    <property type="match status" value="1"/>
</dbReference>
<dbReference type="CDD" id="cd10027">
    <property type="entry name" value="UDG-F1-like"/>
    <property type="match status" value="1"/>
</dbReference>
<evidence type="ECO:0000256" key="9">
    <source>
        <dbReference type="HAMAP-Rule" id="MF_00148"/>
    </source>
</evidence>
<evidence type="ECO:0000313" key="14">
    <source>
        <dbReference type="Proteomes" id="UP000017148"/>
    </source>
</evidence>
<dbReference type="NCBIfam" id="NF003589">
    <property type="entry name" value="PRK05254.1-2"/>
    <property type="match status" value="1"/>
</dbReference>
<evidence type="ECO:0000259" key="12">
    <source>
        <dbReference type="SMART" id="SM00986"/>
    </source>
</evidence>
<comment type="similarity">
    <text evidence="3 9 11">Belongs to the uracil-DNA glycosylase (UDG) superfamily. UNG family.</text>
</comment>
<keyword evidence="7 9" id="KW-0378">Hydrolase</keyword>
<dbReference type="OrthoDB" id="9804372at2"/>
<keyword evidence="14" id="KW-1185">Reference proteome</keyword>
<evidence type="ECO:0000256" key="6">
    <source>
        <dbReference type="ARBA" id="ARBA00022763"/>
    </source>
</evidence>
<evidence type="ECO:0000256" key="11">
    <source>
        <dbReference type="RuleBase" id="RU003780"/>
    </source>
</evidence>
<reference evidence="13 14" key="1">
    <citation type="journal article" date="2013" name="Environ. Microbiol.">
        <title>Genome analysis of Chitinivibrio alkaliphilus gen. nov., sp. nov., a novel extremely haloalkaliphilic anaerobic chitinolytic bacterium from the candidate phylum Termite Group 3.</title>
        <authorList>
            <person name="Sorokin D.Y."/>
            <person name="Gumerov V.M."/>
            <person name="Rakitin A.L."/>
            <person name="Beletsky A.V."/>
            <person name="Damste J.S."/>
            <person name="Muyzer G."/>
            <person name="Mardanov A.V."/>
            <person name="Ravin N.V."/>
        </authorList>
    </citation>
    <scope>NUCLEOTIDE SEQUENCE [LARGE SCALE GENOMIC DNA]</scope>
    <source>
        <strain evidence="13 14">ACht1</strain>
    </source>
</reference>
<dbReference type="InterPro" id="IPR036895">
    <property type="entry name" value="Uracil-DNA_glycosylase-like_sf"/>
</dbReference>
<evidence type="ECO:0000256" key="8">
    <source>
        <dbReference type="ARBA" id="ARBA00023204"/>
    </source>
</evidence>
<keyword evidence="9" id="KW-0963">Cytoplasm</keyword>
<evidence type="ECO:0000256" key="5">
    <source>
        <dbReference type="ARBA" id="ARBA00018429"/>
    </source>
</evidence>
<evidence type="ECO:0000256" key="10">
    <source>
        <dbReference type="PROSITE-ProRule" id="PRU10072"/>
    </source>
</evidence>
<dbReference type="STRING" id="1313304.CALK_1601"/>
<accession>U7DAX3</accession>
<dbReference type="PANTHER" id="PTHR11264">
    <property type="entry name" value="URACIL-DNA GLYCOSYLASE"/>
    <property type="match status" value="1"/>
</dbReference>
<evidence type="ECO:0000313" key="13">
    <source>
        <dbReference type="EMBL" id="ERP31555.1"/>
    </source>
</evidence>
<dbReference type="eggNOG" id="COG0692">
    <property type="taxonomic scope" value="Bacteria"/>
</dbReference>
<dbReference type="AlphaFoldDB" id="U7DAX3"/>
<comment type="catalytic activity">
    <reaction evidence="1 9 11">
        <text>Hydrolyzes single-stranded DNA or mismatched double-stranded DNA and polynucleotides, releasing free uracil.</text>
        <dbReference type="EC" id="3.2.2.27"/>
    </reaction>
</comment>
<proteinExistence type="inferred from homology"/>
<organism evidence="13 14">
    <name type="scientific">Chitinivibrio alkaliphilus ACht1</name>
    <dbReference type="NCBI Taxonomy" id="1313304"/>
    <lineage>
        <taxon>Bacteria</taxon>
        <taxon>Pseudomonadati</taxon>
        <taxon>Fibrobacterota</taxon>
        <taxon>Chitinivibrionia</taxon>
        <taxon>Chitinivibrionales</taxon>
        <taxon>Chitinivibrionaceae</taxon>
        <taxon>Chitinivibrio</taxon>
    </lineage>
</organism>
<dbReference type="EC" id="3.2.2.27" evidence="4 9"/>
<sequence>MTPLTDLIPPAWSSYFAPFEEELQNIDAVLSRSEETIFPEREKIFTAFEETPPHFLRAILIGQDPYHGPGQAHGLAFSVPFGEKYPPSLRNIFKEYAADLSLPMPTSTDLTPWAHEGVLLLNTCLTVSAEKAHSHRGIGWEELLQKVVYSIAEAHENLVFLLWGNHAQRFSRSLPLQKHSVLTAPHPSPLSAYRGFFGSRPFSQTNRILQQYNHSPIQWKLP</sequence>
<dbReference type="NCBIfam" id="TIGR00628">
    <property type="entry name" value="ung"/>
    <property type="match status" value="1"/>
</dbReference>
<gene>
    <name evidence="9" type="primary">ung</name>
    <name evidence="13" type="ORF">CALK_1601</name>
</gene>
<dbReference type="Pfam" id="PF03167">
    <property type="entry name" value="UDG"/>
    <property type="match status" value="1"/>
</dbReference>
<keyword evidence="8 9" id="KW-0234">DNA repair</keyword>
<comment type="function">
    <text evidence="2 9 11">Excises uracil residues from the DNA which can arise as a result of misincorporation of dUMP residues by DNA polymerase or due to deamination of cytosine.</text>
</comment>
<dbReference type="SMART" id="SM00986">
    <property type="entry name" value="UDG"/>
    <property type="match status" value="1"/>
</dbReference>
<comment type="subcellular location">
    <subcellularLocation>
        <location evidence="9">Cytoplasm</location>
    </subcellularLocation>
</comment>
<keyword evidence="6 9" id="KW-0227">DNA damage</keyword>
<dbReference type="SUPFAM" id="SSF52141">
    <property type="entry name" value="Uracil-DNA glycosylase-like"/>
    <property type="match status" value="1"/>
</dbReference>
<dbReference type="GO" id="GO:0004844">
    <property type="term" value="F:uracil DNA N-glycosylase activity"/>
    <property type="evidence" value="ECO:0007669"/>
    <property type="project" value="UniProtKB-UniRule"/>
</dbReference>
<dbReference type="HAMAP" id="MF_00148">
    <property type="entry name" value="UDG"/>
    <property type="match status" value="1"/>
</dbReference>
<evidence type="ECO:0000256" key="1">
    <source>
        <dbReference type="ARBA" id="ARBA00001400"/>
    </source>
</evidence>
<evidence type="ECO:0000256" key="7">
    <source>
        <dbReference type="ARBA" id="ARBA00022801"/>
    </source>
</evidence>
<evidence type="ECO:0000256" key="2">
    <source>
        <dbReference type="ARBA" id="ARBA00002631"/>
    </source>
</evidence>
<dbReference type="PATRIC" id="fig|1313304.3.peg.1528"/>
<feature type="domain" description="Uracil-DNA glycosylase-like" evidence="12">
    <location>
        <begin position="49"/>
        <end position="209"/>
    </location>
</feature>
<feature type="active site" description="Proton acceptor" evidence="9 10">
    <location>
        <position position="64"/>
    </location>
</feature>
<dbReference type="InterPro" id="IPR002043">
    <property type="entry name" value="UDG_fam1"/>
</dbReference>
<dbReference type="GO" id="GO:0005737">
    <property type="term" value="C:cytoplasm"/>
    <property type="evidence" value="ECO:0007669"/>
    <property type="project" value="UniProtKB-SubCell"/>
</dbReference>
<dbReference type="NCBIfam" id="NF003592">
    <property type="entry name" value="PRK05254.1-5"/>
    <property type="match status" value="1"/>
</dbReference>
<dbReference type="PROSITE" id="PS00130">
    <property type="entry name" value="U_DNA_GLYCOSYLASE"/>
    <property type="match status" value="1"/>
</dbReference>
<evidence type="ECO:0000256" key="3">
    <source>
        <dbReference type="ARBA" id="ARBA00008184"/>
    </source>
</evidence>
<name>U7DAX3_9BACT</name>